<evidence type="ECO:0000256" key="1">
    <source>
        <dbReference type="ARBA" id="ARBA00010990"/>
    </source>
</evidence>
<dbReference type="PANTHER" id="PTHR12215:SF10">
    <property type="entry name" value="L-AMINOADIPATE-SEMIALDEHYDE DEHYDROGENASE-PHOSPHOPANTETHEINYL TRANSFERASE"/>
    <property type="match status" value="1"/>
</dbReference>
<feature type="domain" description="4'-phosphopantetheinyl transferase" evidence="3">
    <location>
        <begin position="105"/>
        <end position="194"/>
    </location>
</feature>
<evidence type="ECO:0000313" key="8">
    <source>
        <dbReference type="Proteomes" id="UP000298340"/>
    </source>
</evidence>
<dbReference type="InterPro" id="IPR008278">
    <property type="entry name" value="4-PPantetheinyl_Trfase_dom"/>
</dbReference>
<dbReference type="RefSeq" id="WP_132036745.1">
    <property type="nucleotide sequence ID" value="NZ_QWDN01000006.1"/>
</dbReference>
<dbReference type="GO" id="GO:0008897">
    <property type="term" value="F:holo-[acyl-carrier-protein] synthase activity"/>
    <property type="evidence" value="ECO:0007669"/>
    <property type="project" value="InterPro"/>
</dbReference>
<dbReference type="InterPro" id="IPR055066">
    <property type="entry name" value="AASDHPPT_N"/>
</dbReference>
<dbReference type="Pfam" id="PF22624">
    <property type="entry name" value="AASDHPPT_N"/>
    <property type="match status" value="1"/>
</dbReference>
<dbReference type="InterPro" id="IPR037143">
    <property type="entry name" value="4-PPantetheinyl_Trfase_dom_sf"/>
</dbReference>
<reference evidence="5 7" key="1">
    <citation type="journal article" date="2015" name="Stand. Genomic Sci.">
        <title>Genomic Encyclopedia of Bacterial and Archaeal Type Strains, Phase III: the genomes of soil and plant-associated and newly described type strains.</title>
        <authorList>
            <person name="Whitman W.B."/>
            <person name="Woyke T."/>
            <person name="Klenk H.P."/>
            <person name="Zhou Y."/>
            <person name="Lilburn T.G."/>
            <person name="Beck B.J."/>
            <person name="De Vos P."/>
            <person name="Vandamme P."/>
            <person name="Eisen J.A."/>
            <person name="Garrity G."/>
            <person name="Hugenholtz P."/>
            <person name="Kyrpides N.C."/>
        </authorList>
    </citation>
    <scope>NUCLEOTIDE SEQUENCE [LARGE SCALE GENOMIC DNA]</scope>
    <source>
        <strain evidence="5 7">P5626</strain>
    </source>
</reference>
<protein>
    <submittedName>
        <fullName evidence="5">4'-phosphopantetheinyl transferase</fullName>
    </submittedName>
    <submittedName>
        <fullName evidence="6">4-phosphopantetheinyl transferase</fullName>
    </submittedName>
</protein>
<dbReference type="InterPro" id="IPR050559">
    <property type="entry name" value="P-Pant_transferase_sf"/>
</dbReference>
<sequence length="211" mass="24888">MIYIYYSYLSAENHESILKNNLLHFSEEYQHKIKRFRRWQDAQLSLLGRVLLFNGMKELGLSYPRDQKIHYTRYNKPYFEDHVIQFNISHSGEIVVCAITDATEIGIDIEIITDVAIDDFKIQMTENEWNKISNSNDQKNAFFEYWTQKEAVIKAHGHGLTIPLQSFEIIDNQTQIQGEKFYLKEIKIDEKYKCTISSKTTMNAIMLKNIC</sequence>
<dbReference type="Pfam" id="PF01648">
    <property type="entry name" value="ACPS"/>
    <property type="match status" value="1"/>
</dbReference>
<evidence type="ECO:0000256" key="2">
    <source>
        <dbReference type="ARBA" id="ARBA00022679"/>
    </source>
</evidence>
<dbReference type="SUPFAM" id="SSF56214">
    <property type="entry name" value="4'-phosphopantetheinyl transferase"/>
    <property type="match status" value="2"/>
</dbReference>
<dbReference type="GO" id="GO:0019878">
    <property type="term" value="P:lysine biosynthetic process via aminoadipic acid"/>
    <property type="evidence" value="ECO:0007669"/>
    <property type="project" value="TreeGrafter"/>
</dbReference>
<name>A0A4Y7UBD3_9FLAO</name>
<proteinExistence type="inferred from homology"/>
<dbReference type="GO" id="GO:0000287">
    <property type="term" value="F:magnesium ion binding"/>
    <property type="evidence" value="ECO:0007669"/>
    <property type="project" value="InterPro"/>
</dbReference>
<dbReference type="Proteomes" id="UP000298340">
    <property type="component" value="Unassembled WGS sequence"/>
</dbReference>
<reference evidence="6 8" key="2">
    <citation type="journal article" date="2018" name="Syst. Appl. Microbiol.">
        <title>Flavobacterium circumlabens sp. nov. and Flavobacterium cupreum sp. nov., two psychrotrophic species isolated from Antarctic environmental samples.</title>
        <authorList>
            <person name="Kralova S."/>
            <person name="Busse H.J."/>
            <person name="Svec P."/>
            <person name="Maslanova I."/>
            <person name="Stankova E."/>
            <person name="Bartak M."/>
            <person name="Sedlacek I."/>
        </authorList>
    </citation>
    <scope>NUCLEOTIDE SEQUENCE [LARGE SCALE GENOMIC DNA]</scope>
    <source>
        <strain evidence="6 8">CCM 8828</strain>
    </source>
</reference>
<accession>A0A4Y7UBD3</accession>
<keyword evidence="2 6" id="KW-0808">Transferase</keyword>
<evidence type="ECO:0000313" key="7">
    <source>
        <dbReference type="Proteomes" id="UP000295270"/>
    </source>
</evidence>
<comment type="caution">
    <text evidence="6">The sequence shown here is derived from an EMBL/GenBank/DDBJ whole genome shotgun (WGS) entry which is preliminary data.</text>
</comment>
<dbReference type="Gene3D" id="3.90.470.20">
    <property type="entry name" value="4'-phosphopantetheinyl transferase domain"/>
    <property type="match status" value="2"/>
</dbReference>
<reference evidence="5" key="3">
    <citation type="submission" date="2019-03" db="EMBL/GenBank/DDBJ databases">
        <authorList>
            <person name="Whitman W."/>
            <person name="Huntemann M."/>
            <person name="Clum A."/>
            <person name="Pillay M."/>
            <person name="Palaniappan K."/>
            <person name="Varghese N."/>
            <person name="Mikhailova N."/>
            <person name="Stamatis D."/>
            <person name="Reddy T."/>
            <person name="Daum C."/>
            <person name="Shapiro N."/>
            <person name="Ivanova N."/>
            <person name="Kyrpides N."/>
            <person name="Woyke T."/>
        </authorList>
    </citation>
    <scope>NUCLEOTIDE SEQUENCE</scope>
    <source>
        <strain evidence="5">P5626</strain>
    </source>
</reference>
<dbReference type="PANTHER" id="PTHR12215">
    <property type="entry name" value="PHOSPHOPANTETHEINE TRANSFERASE"/>
    <property type="match status" value="1"/>
</dbReference>
<organism evidence="6 8">
    <name type="scientific">Flavobacterium circumlabens</name>
    <dbReference type="NCBI Taxonomy" id="2133765"/>
    <lineage>
        <taxon>Bacteria</taxon>
        <taxon>Pseudomonadati</taxon>
        <taxon>Bacteroidota</taxon>
        <taxon>Flavobacteriia</taxon>
        <taxon>Flavobacteriales</taxon>
        <taxon>Flavobacteriaceae</taxon>
        <taxon>Flavobacterium</taxon>
    </lineage>
</organism>
<gene>
    <name evidence="6" type="ORF">D0809_17090</name>
    <name evidence="5" type="ORF">EV142_106128</name>
</gene>
<dbReference type="EMBL" id="QWDN01000006">
    <property type="protein sequence ID" value="TEB43149.1"/>
    <property type="molecule type" value="Genomic_DNA"/>
</dbReference>
<evidence type="ECO:0000259" key="3">
    <source>
        <dbReference type="Pfam" id="PF01648"/>
    </source>
</evidence>
<dbReference type="EMBL" id="SLWA01000006">
    <property type="protein sequence ID" value="TCN55439.1"/>
    <property type="molecule type" value="Genomic_DNA"/>
</dbReference>
<dbReference type="GO" id="GO:0005829">
    <property type="term" value="C:cytosol"/>
    <property type="evidence" value="ECO:0007669"/>
    <property type="project" value="TreeGrafter"/>
</dbReference>
<keyword evidence="7" id="KW-1185">Reference proteome</keyword>
<dbReference type="AlphaFoldDB" id="A0A4Y7UBD3"/>
<evidence type="ECO:0000313" key="5">
    <source>
        <dbReference type="EMBL" id="TCN55439.1"/>
    </source>
</evidence>
<comment type="similarity">
    <text evidence="1">Belongs to the P-Pant transferase superfamily. Gsp/Sfp/HetI/AcpT family.</text>
</comment>
<dbReference type="OrthoDB" id="9808281at2"/>
<dbReference type="Proteomes" id="UP000295270">
    <property type="component" value="Unassembled WGS sequence"/>
</dbReference>
<evidence type="ECO:0000259" key="4">
    <source>
        <dbReference type="Pfam" id="PF22624"/>
    </source>
</evidence>
<evidence type="ECO:0000313" key="6">
    <source>
        <dbReference type="EMBL" id="TEB43149.1"/>
    </source>
</evidence>
<feature type="domain" description="4'-phosphopantetheinyl transferase N-terminal" evidence="4">
    <location>
        <begin position="24"/>
        <end position="98"/>
    </location>
</feature>